<dbReference type="eggNOG" id="COG0472">
    <property type="taxonomic scope" value="Bacteria"/>
</dbReference>
<dbReference type="PANTHER" id="PTHR22926">
    <property type="entry name" value="PHOSPHO-N-ACETYLMURAMOYL-PENTAPEPTIDE-TRANSFERASE"/>
    <property type="match status" value="1"/>
</dbReference>
<feature type="transmembrane region" description="Helical" evidence="8">
    <location>
        <begin position="331"/>
        <end position="355"/>
    </location>
</feature>
<dbReference type="EMBL" id="JNGW01000036">
    <property type="protein sequence ID" value="KDR52939.1"/>
    <property type="molecule type" value="Genomic_DNA"/>
</dbReference>
<dbReference type="GO" id="GO:0009103">
    <property type="term" value="P:lipopolysaccharide biosynthetic process"/>
    <property type="evidence" value="ECO:0007669"/>
    <property type="project" value="TreeGrafter"/>
</dbReference>
<gene>
    <name evidence="9" type="ORF">HMPREF1991_00976</name>
</gene>
<keyword evidence="7" id="KW-0479">Metal-binding</keyword>
<dbReference type="PATRIC" id="fig|1122985.7.peg.1012"/>
<evidence type="ECO:0000256" key="1">
    <source>
        <dbReference type="ARBA" id="ARBA00004651"/>
    </source>
</evidence>
<name>A0A069QLL9_HOYLO</name>
<protein>
    <submittedName>
        <fullName evidence="9">Glycosyltransferase, group 4 family</fullName>
    </submittedName>
</protein>
<dbReference type="GO" id="GO:0046872">
    <property type="term" value="F:metal ion binding"/>
    <property type="evidence" value="ECO:0007669"/>
    <property type="project" value="UniProtKB-KW"/>
</dbReference>
<feature type="transmembrane region" description="Helical" evidence="8">
    <location>
        <begin position="265"/>
        <end position="282"/>
    </location>
</feature>
<comment type="subcellular location">
    <subcellularLocation>
        <location evidence="1">Cell membrane</location>
        <topology evidence="1">Multi-pass membrane protein</topology>
    </subcellularLocation>
</comment>
<keyword evidence="10" id="KW-1185">Reference proteome</keyword>
<dbReference type="Pfam" id="PF00953">
    <property type="entry name" value="Glycos_transf_4"/>
    <property type="match status" value="1"/>
</dbReference>
<keyword evidence="3 9" id="KW-0808">Transferase</keyword>
<dbReference type="Proteomes" id="UP000027442">
    <property type="component" value="Unassembled WGS sequence"/>
</dbReference>
<keyword evidence="4 8" id="KW-0812">Transmembrane</keyword>
<organism evidence="9 10">
    <name type="scientific">Hoylesella loescheii DSM 19665 = JCM 12249 = ATCC 15930</name>
    <dbReference type="NCBI Taxonomy" id="1122985"/>
    <lineage>
        <taxon>Bacteria</taxon>
        <taxon>Pseudomonadati</taxon>
        <taxon>Bacteroidota</taxon>
        <taxon>Bacteroidia</taxon>
        <taxon>Bacteroidales</taxon>
        <taxon>Prevotellaceae</taxon>
        <taxon>Hoylesella</taxon>
    </lineage>
</organism>
<dbReference type="InterPro" id="IPR000715">
    <property type="entry name" value="Glycosyl_transferase_4"/>
</dbReference>
<dbReference type="RefSeq" id="WP_018968508.1">
    <property type="nucleotide sequence ID" value="NZ_KB899233.1"/>
</dbReference>
<feature type="transmembrane region" description="Helical" evidence="8">
    <location>
        <begin position="145"/>
        <end position="161"/>
    </location>
</feature>
<feature type="binding site" evidence="7">
    <location>
        <position position="231"/>
    </location>
    <ligand>
        <name>Mg(2+)</name>
        <dbReference type="ChEBI" id="CHEBI:18420"/>
    </ligand>
</feature>
<dbReference type="PANTHER" id="PTHR22926:SF3">
    <property type="entry name" value="UNDECAPRENYL-PHOSPHATE ALPHA-N-ACETYLGLUCOSAMINYL 1-PHOSPHATE TRANSFERASE"/>
    <property type="match status" value="1"/>
</dbReference>
<dbReference type="InterPro" id="IPR018480">
    <property type="entry name" value="PNAcMuramoyl-5peptid_Trfase_CS"/>
</dbReference>
<evidence type="ECO:0000256" key="8">
    <source>
        <dbReference type="SAM" id="Phobius"/>
    </source>
</evidence>
<evidence type="ECO:0000256" key="7">
    <source>
        <dbReference type="PIRSR" id="PIRSR600715-1"/>
    </source>
</evidence>
<evidence type="ECO:0000313" key="9">
    <source>
        <dbReference type="EMBL" id="KDR52939.1"/>
    </source>
</evidence>
<evidence type="ECO:0000256" key="6">
    <source>
        <dbReference type="ARBA" id="ARBA00023136"/>
    </source>
</evidence>
<feature type="transmembrane region" description="Helical" evidence="8">
    <location>
        <begin position="49"/>
        <end position="72"/>
    </location>
</feature>
<feature type="transmembrane region" description="Helical" evidence="8">
    <location>
        <begin position="6"/>
        <end position="28"/>
    </location>
</feature>
<feature type="transmembrane region" description="Helical" evidence="8">
    <location>
        <begin position="227"/>
        <end position="245"/>
    </location>
</feature>
<comment type="caution">
    <text evidence="9">The sequence shown here is derived from an EMBL/GenBank/DDBJ whole genome shotgun (WGS) entry which is preliminary data.</text>
</comment>
<proteinExistence type="predicted"/>
<comment type="cofactor">
    <cofactor evidence="7">
        <name>Mg(2+)</name>
        <dbReference type="ChEBI" id="CHEBI:18420"/>
    </cofactor>
</comment>
<keyword evidence="2" id="KW-1003">Cell membrane</keyword>
<evidence type="ECO:0000313" key="10">
    <source>
        <dbReference type="Proteomes" id="UP000027442"/>
    </source>
</evidence>
<keyword evidence="5 8" id="KW-1133">Transmembrane helix</keyword>
<evidence type="ECO:0000256" key="4">
    <source>
        <dbReference type="ARBA" id="ARBA00022692"/>
    </source>
</evidence>
<keyword evidence="6 8" id="KW-0472">Membrane</keyword>
<dbReference type="AlphaFoldDB" id="A0A069QLL9"/>
<dbReference type="HOGENOM" id="CLU_023982_1_1_10"/>
<dbReference type="GO" id="GO:0005886">
    <property type="term" value="C:plasma membrane"/>
    <property type="evidence" value="ECO:0007669"/>
    <property type="project" value="UniProtKB-SubCell"/>
</dbReference>
<dbReference type="GO" id="GO:0071555">
    <property type="term" value="P:cell wall organization"/>
    <property type="evidence" value="ECO:0007669"/>
    <property type="project" value="TreeGrafter"/>
</dbReference>
<evidence type="ECO:0000256" key="5">
    <source>
        <dbReference type="ARBA" id="ARBA00022989"/>
    </source>
</evidence>
<feature type="transmembrane region" description="Helical" evidence="8">
    <location>
        <begin position="173"/>
        <end position="191"/>
    </location>
</feature>
<keyword evidence="7" id="KW-0460">Magnesium</keyword>
<feature type="binding site" evidence="7">
    <location>
        <position position="166"/>
    </location>
    <ligand>
        <name>Mg(2+)</name>
        <dbReference type="ChEBI" id="CHEBI:18420"/>
    </ligand>
</feature>
<feature type="transmembrane region" description="Helical" evidence="8">
    <location>
        <begin position="303"/>
        <end position="325"/>
    </location>
</feature>
<feature type="transmembrane region" description="Helical" evidence="8">
    <location>
        <begin position="84"/>
        <end position="104"/>
    </location>
</feature>
<evidence type="ECO:0000256" key="2">
    <source>
        <dbReference type="ARBA" id="ARBA00022475"/>
    </source>
</evidence>
<dbReference type="GO" id="GO:0016780">
    <property type="term" value="F:phosphotransferase activity, for other substituted phosphate groups"/>
    <property type="evidence" value="ECO:0007669"/>
    <property type="project" value="InterPro"/>
</dbReference>
<feature type="transmembrane region" description="Helical" evidence="8">
    <location>
        <begin position="116"/>
        <end position="133"/>
    </location>
</feature>
<dbReference type="PROSITE" id="PS01348">
    <property type="entry name" value="MRAY_2"/>
    <property type="match status" value="1"/>
</dbReference>
<dbReference type="CDD" id="cd06853">
    <property type="entry name" value="GT_WecA_like"/>
    <property type="match status" value="1"/>
</dbReference>
<accession>A0A069QLL9</accession>
<reference evidence="9 10" key="1">
    <citation type="submission" date="2013-08" db="EMBL/GenBank/DDBJ databases">
        <authorList>
            <person name="Weinstock G."/>
            <person name="Sodergren E."/>
            <person name="Wylie T."/>
            <person name="Fulton L."/>
            <person name="Fulton R."/>
            <person name="Fronick C."/>
            <person name="O'Laughlin M."/>
            <person name="Godfrey J."/>
            <person name="Miner T."/>
            <person name="Herter B."/>
            <person name="Appelbaum E."/>
            <person name="Cordes M."/>
            <person name="Lek S."/>
            <person name="Wollam A."/>
            <person name="Pepin K.H."/>
            <person name="Palsikar V.B."/>
            <person name="Mitreva M."/>
            <person name="Wilson R.K."/>
        </authorList>
    </citation>
    <scope>NUCLEOTIDE SEQUENCE [LARGE SCALE GENOMIC DNA]</scope>
    <source>
        <strain evidence="9 10">ATCC 15930</strain>
    </source>
</reference>
<sequence>MMMNEALPIVIAFLLSVCFGFVFIPGILNFCKEKNIYDIPNQRKVHKTLVPRLGGLAFVPAITLSIIVAVGVMSVGFTESKIQVSLWSIAFLASLLLVYTTGVIDDLIGLNARVKFIVQVITACALPLCGLYVNNLYGFMGIHEVPYWLGFIFTVFIIVFIDNAINLIDGIDGLAAGLSILALLGFLLIFGKAQLTPYAVIVASLIGILIPYMRFNVWGKAEQNRKIFMGDSGSLTLGFILGFLFVKSAMHNPPLMSASPARFVLAYSLLIVPVFDVVRVILHRLRIRQPLFNADKNHIHHKLMRLGMTQHQALILILGLAVAYVALNLLLFPAVSITCIVLIDVATFTFIQLLLTRKAERKKMKIAT</sequence>
<feature type="transmembrane region" description="Helical" evidence="8">
    <location>
        <begin position="197"/>
        <end position="215"/>
    </location>
</feature>
<evidence type="ECO:0000256" key="3">
    <source>
        <dbReference type="ARBA" id="ARBA00022679"/>
    </source>
</evidence>
<dbReference type="GO" id="GO:0044038">
    <property type="term" value="P:cell wall macromolecule biosynthetic process"/>
    <property type="evidence" value="ECO:0007669"/>
    <property type="project" value="TreeGrafter"/>
</dbReference>